<reference evidence="2" key="1">
    <citation type="submission" date="2014-11" db="EMBL/GenBank/DDBJ databases">
        <authorList>
            <person name="Amaro Gonzalez C."/>
        </authorList>
    </citation>
    <scope>NUCLEOTIDE SEQUENCE</scope>
</reference>
<dbReference type="EMBL" id="GBXM01016153">
    <property type="protein sequence ID" value="JAH92424.1"/>
    <property type="molecule type" value="Transcribed_RNA"/>
</dbReference>
<feature type="region of interest" description="Disordered" evidence="1">
    <location>
        <begin position="1"/>
        <end position="20"/>
    </location>
</feature>
<sequence length="65" mass="7507">MYKKKKTLVSNSRSERERGRERTAAPLYFNLKNCCQGLVYHHFCFPLFSQLCEAPAMLCVLAVHA</sequence>
<name>A0A0E9WPT0_ANGAN</name>
<evidence type="ECO:0000313" key="2">
    <source>
        <dbReference type="EMBL" id="JAH92424.1"/>
    </source>
</evidence>
<accession>A0A0E9WPT0</accession>
<reference evidence="2" key="2">
    <citation type="journal article" date="2015" name="Fish Shellfish Immunol.">
        <title>Early steps in the European eel (Anguilla anguilla)-Vibrio vulnificus interaction in the gills: Role of the RtxA13 toxin.</title>
        <authorList>
            <person name="Callol A."/>
            <person name="Pajuelo D."/>
            <person name="Ebbesson L."/>
            <person name="Teles M."/>
            <person name="MacKenzie S."/>
            <person name="Amaro C."/>
        </authorList>
    </citation>
    <scope>NUCLEOTIDE SEQUENCE</scope>
</reference>
<proteinExistence type="predicted"/>
<dbReference type="AlphaFoldDB" id="A0A0E9WPT0"/>
<evidence type="ECO:0000256" key="1">
    <source>
        <dbReference type="SAM" id="MobiDB-lite"/>
    </source>
</evidence>
<protein>
    <submittedName>
        <fullName evidence="2">Uncharacterized protein</fullName>
    </submittedName>
</protein>
<organism evidence="2">
    <name type="scientific">Anguilla anguilla</name>
    <name type="common">European freshwater eel</name>
    <name type="synonym">Muraena anguilla</name>
    <dbReference type="NCBI Taxonomy" id="7936"/>
    <lineage>
        <taxon>Eukaryota</taxon>
        <taxon>Metazoa</taxon>
        <taxon>Chordata</taxon>
        <taxon>Craniata</taxon>
        <taxon>Vertebrata</taxon>
        <taxon>Euteleostomi</taxon>
        <taxon>Actinopterygii</taxon>
        <taxon>Neopterygii</taxon>
        <taxon>Teleostei</taxon>
        <taxon>Anguilliformes</taxon>
        <taxon>Anguillidae</taxon>
        <taxon>Anguilla</taxon>
    </lineage>
</organism>